<organism evidence="2 3">
    <name type="scientific">Micromonospora endolithica</name>
    <dbReference type="NCBI Taxonomy" id="230091"/>
    <lineage>
        <taxon>Bacteria</taxon>
        <taxon>Bacillati</taxon>
        <taxon>Actinomycetota</taxon>
        <taxon>Actinomycetes</taxon>
        <taxon>Micromonosporales</taxon>
        <taxon>Micromonosporaceae</taxon>
        <taxon>Micromonospora</taxon>
    </lineage>
</organism>
<dbReference type="OrthoDB" id="3405797at2"/>
<accession>A0A3A9YYS0</accession>
<sequence length="61" mass="6792">MTVKPEHGGARRPHRGLVNPAHPADRYRQLDRDSNPDPHLPAIPDEAPVNRPCNPHCQKGT</sequence>
<comment type="caution">
    <text evidence="2">The sequence shown here is derived from an EMBL/GenBank/DDBJ whole genome shotgun (WGS) entry which is preliminary data.</text>
</comment>
<dbReference type="AlphaFoldDB" id="A0A3A9YYS0"/>
<feature type="compositionally biased region" description="Basic and acidic residues" evidence="1">
    <location>
        <begin position="23"/>
        <end position="36"/>
    </location>
</feature>
<dbReference type="Proteomes" id="UP000281726">
    <property type="component" value="Unassembled WGS sequence"/>
</dbReference>
<dbReference type="EMBL" id="RBAK01000012">
    <property type="protein sequence ID" value="RKN41030.1"/>
    <property type="molecule type" value="Genomic_DNA"/>
</dbReference>
<evidence type="ECO:0000313" key="3">
    <source>
        <dbReference type="Proteomes" id="UP000281726"/>
    </source>
</evidence>
<protein>
    <submittedName>
        <fullName evidence="2">Uncharacterized protein</fullName>
    </submittedName>
</protein>
<evidence type="ECO:0000256" key="1">
    <source>
        <dbReference type="SAM" id="MobiDB-lite"/>
    </source>
</evidence>
<evidence type="ECO:0000313" key="2">
    <source>
        <dbReference type="EMBL" id="RKN41030.1"/>
    </source>
</evidence>
<feature type="region of interest" description="Disordered" evidence="1">
    <location>
        <begin position="1"/>
        <end position="61"/>
    </location>
</feature>
<dbReference type="RefSeq" id="WP_120730911.1">
    <property type="nucleotide sequence ID" value="NZ_RBAK01000012.1"/>
</dbReference>
<reference evidence="2 3" key="1">
    <citation type="journal article" date="2004" name="Syst. Appl. Microbiol.">
        <title>Cryptoendolithic actinomycetes from antarctic sandstone rock samples: Micromonospora endolithica sp. nov. and two isolates related to Micromonospora coerulea Jensen 1932.</title>
        <authorList>
            <person name="Hirsch P."/>
            <person name="Mevs U."/>
            <person name="Kroppenstedt R.M."/>
            <person name="Schumann P."/>
            <person name="Stackebrandt E."/>
        </authorList>
    </citation>
    <scope>NUCLEOTIDE SEQUENCE [LARGE SCALE GENOMIC DNA]</scope>
    <source>
        <strain evidence="2 3">JCM 12677</strain>
    </source>
</reference>
<gene>
    <name evidence="2" type="ORF">D7223_25115</name>
</gene>
<keyword evidence="3" id="KW-1185">Reference proteome</keyword>
<proteinExistence type="predicted"/>
<name>A0A3A9YYS0_9ACTN</name>